<dbReference type="SUPFAM" id="SSF50692">
    <property type="entry name" value="ADC-like"/>
    <property type="match status" value="1"/>
</dbReference>
<dbReference type="InterPro" id="IPR006656">
    <property type="entry name" value="Mopterin_OxRdtase"/>
</dbReference>
<evidence type="ECO:0000313" key="11">
    <source>
        <dbReference type="EMBL" id="XFO73811.1"/>
    </source>
</evidence>
<dbReference type="InterPro" id="IPR019546">
    <property type="entry name" value="TAT_signal_bac_arc"/>
</dbReference>
<feature type="domain" description="4Fe-4S Mo/W bis-MGD-type" evidence="10">
    <location>
        <begin position="46"/>
        <end position="102"/>
    </location>
</feature>
<keyword evidence="3" id="KW-0004">4Fe-4S</keyword>
<comment type="cofactor">
    <cofactor evidence="1">
        <name>Mo-bis(molybdopterin guanine dinucleotide)</name>
        <dbReference type="ChEBI" id="CHEBI:60539"/>
    </cofactor>
</comment>
<keyword evidence="12" id="KW-1185">Reference proteome</keyword>
<evidence type="ECO:0000259" key="10">
    <source>
        <dbReference type="PROSITE" id="PS51669"/>
    </source>
</evidence>
<dbReference type="Pfam" id="PF01568">
    <property type="entry name" value="Molydop_binding"/>
    <property type="match status" value="1"/>
</dbReference>
<protein>
    <submittedName>
        <fullName evidence="11">Periplasmic nitrate reductase</fullName>
        <ecNumber evidence="11">1.9.6.1</ecNumber>
    </submittedName>
</protein>
<evidence type="ECO:0000256" key="5">
    <source>
        <dbReference type="ARBA" id="ARBA00022723"/>
    </source>
</evidence>
<dbReference type="Gene3D" id="2.40.40.20">
    <property type="match status" value="1"/>
</dbReference>
<evidence type="ECO:0000256" key="2">
    <source>
        <dbReference type="ARBA" id="ARBA00010312"/>
    </source>
</evidence>
<keyword evidence="9" id="KW-0411">Iron-sulfur</keyword>
<keyword evidence="7 11" id="KW-0560">Oxidoreductase</keyword>
<dbReference type="EC" id="1.9.6.1" evidence="11"/>
<dbReference type="RefSeq" id="WP_093794161.1">
    <property type="nucleotide sequence ID" value="NZ_CP155571.1"/>
</dbReference>
<comment type="similarity">
    <text evidence="2">Belongs to the prokaryotic molybdopterin-containing oxidoreductase family.</text>
</comment>
<organism evidence="11 12">
    <name type="scientific">Sporomusa acidovorans (strain ATCC 49682 / DSM 3132 / Mol)</name>
    <dbReference type="NCBI Taxonomy" id="1123286"/>
    <lineage>
        <taxon>Bacteria</taxon>
        <taxon>Bacillati</taxon>
        <taxon>Bacillota</taxon>
        <taxon>Negativicutes</taxon>
        <taxon>Selenomonadales</taxon>
        <taxon>Sporomusaceae</taxon>
        <taxon>Sporomusa</taxon>
    </lineage>
</organism>
<dbReference type="Gene3D" id="3.40.228.10">
    <property type="entry name" value="Dimethylsulfoxide Reductase, domain 2"/>
    <property type="match status" value="1"/>
</dbReference>
<dbReference type="EMBL" id="CP155571">
    <property type="protein sequence ID" value="XFO73811.1"/>
    <property type="molecule type" value="Genomic_DNA"/>
</dbReference>
<dbReference type="SMART" id="SM00926">
    <property type="entry name" value="Molybdop_Fe4S4"/>
    <property type="match status" value="1"/>
</dbReference>
<evidence type="ECO:0000256" key="9">
    <source>
        <dbReference type="ARBA" id="ARBA00023014"/>
    </source>
</evidence>
<evidence type="ECO:0000256" key="8">
    <source>
        <dbReference type="ARBA" id="ARBA00023004"/>
    </source>
</evidence>
<proteinExistence type="inferred from homology"/>
<dbReference type="PROSITE" id="PS51669">
    <property type="entry name" value="4FE4S_MOW_BIS_MGD"/>
    <property type="match status" value="1"/>
</dbReference>
<keyword evidence="5" id="KW-0479">Metal-binding</keyword>
<dbReference type="GO" id="GO:0050140">
    <property type="term" value="F:nitrate reductase (cytochrome) activity"/>
    <property type="evidence" value="ECO:0007669"/>
    <property type="project" value="UniProtKB-EC"/>
</dbReference>
<evidence type="ECO:0000256" key="3">
    <source>
        <dbReference type="ARBA" id="ARBA00022485"/>
    </source>
</evidence>
<keyword evidence="8" id="KW-0408">Iron</keyword>
<evidence type="ECO:0000313" key="12">
    <source>
        <dbReference type="Proteomes" id="UP000216052"/>
    </source>
</evidence>
<dbReference type="PANTHER" id="PTHR43742">
    <property type="entry name" value="TRIMETHYLAMINE-N-OXIDE REDUCTASE"/>
    <property type="match status" value="1"/>
</dbReference>
<dbReference type="Gene3D" id="3.40.50.740">
    <property type="match status" value="2"/>
</dbReference>
<gene>
    <name evidence="11" type="primary">napA_3</name>
    <name evidence="11" type="ORF">SPACI_039180</name>
</gene>
<evidence type="ECO:0000256" key="1">
    <source>
        <dbReference type="ARBA" id="ARBA00001942"/>
    </source>
</evidence>
<keyword evidence="4" id="KW-0500">Molybdenum</keyword>
<dbReference type="InterPro" id="IPR006655">
    <property type="entry name" value="Mopterin_OxRdtase_prok_CS"/>
</dbReference>
<name>A0ABZ3J7F7_SPOA4</name>
<dbReference type="SUPFAM" id="SSF53706">
    <property type="entry name" value="Formate dehydrogenase/DMSO reductase, domains 1-3"/>
    <property type="match status" value="1"/>
</dbReference>
<dbReference type="InterPro" id="IPR006963">
    <property type="entry name" value="Mopterin_OxRdtase_4Fe-4S_dom"/>
</dbReference>
<dbReference type="PROSITE" id="PS00932">
    <property type="entry name" value="MOLYBDOPTERIN_PROK_3"/>
    <property type="match status" value="1"/>
</dbReference>
<reference evidence="11" key="1">
    <citation type="submission" date="2024-05" db="EMBL/GenBank/DDBJ databases">
        <title>Isolation and characterization of Sporomusa carbonis sp. nov., a carboxydotrophic hydrogenogen in the genus of Sporomusa isolated from a charcoal burning pile.</title>
        <authorList>
            <person name="Boeer T."/>
            <person name="Rosenbaum F."/>
            <person name="Eysell L."/>
            <person name="Mueller V."/>
            <person name="Daniel R."/>
            <person name="Poehlein A."/>
        </authorList>
    </citation>
    <scope>NUCLEOTIDE SEQUENCE [LARGE SCALE GENOMIC DNA]</scope>
    <source>
        <strain evidence="11">DSM 3132</strain>
    </source>
</reference>
<dbReference type="PANTHER" id="PTHR43742:SF9">
    <property type="entry name" value="TETRATHIONATE REDUCTASE SUBUNIT A"/>
    <property type="match status" value="1"/>
</dbReference>
<dbReference type="InterPro" id="IPR009010">
    <property type="entry name" value="Asp_de-COase-like_dom_sf"/>
</dbReference>
<sequence>MKQLVLNRRQFLKATAVTGIATALGGSFKTGFTQGEAVNSAPAAETKIIKTNCRACIANCGVLAHVKNGRVVKLEGNPEYPMSKGALCAKGLAGIQALYHPNRNKYPMIRVGNRGENKWKRISWDEALDTIAKKLMETREKYGAETVFCSTGGGGNPEFWSIPRFCNAFGTPNWFEPGCAQCYLPRTLTFALMYGGPDTSIADSNCLEIYDPDDTPMKTLVMWGTDPSYSCPAGGGGAVAELRARGVRTVVIDPRLTPDAAKADVWLPIRPGTDVALMLAWTRYIIDKKLYDQDFVLKWTNLPYLVDVKTQMLLRASENAEGTPDTFMVWDTKTNSAQPLAYPWNDNLTPALEGTFMINGVECKTGFQLLKERSEPYTLEKAAEICWLDANKIEEAIKLYALNSPGGISLGVATDQNPNSVQAAMGAGTLNVLMGNVEKPGVLMNRFKTSGIAPIFTYIVPPALKLLSEEQLKKRLGGIEYKGLLQWWAAQPSAVLDAILTGKPYKPRVWLDRSGNKFGVLANSSAWVPALEQLDFIVHMYMYPTSFSTYADILLPTTEWLETNMPVESMNKVFARQAVTHLWETMDETLIWSKLAKRCADLGHENCQKAFDLDFMGKDLPYWNSMEELLDIFTKSAVKMNWKEFAQKAPIEYLPMKEYKEYYVYKKIDPQTGLPAGFNTPSKKLEVYMENMIILGRTGKPFSTYPLPPASKDYNPLPYFLEPHESPLEGSELAKEFPLVMTNGRVPVYHHGTLRNVPWLREIYPVPEIWINPKTAAKYDISQGDWVYVESKRGKIQAKAWLTEGQHPGVVYMERFWNPETMDTETRGWREMNVNILSKNDAPFNDVVGTYTLRGYLVKISKADGPPKGVWLKPQEFKKWLPEPSDPTKEVEV</sequence>
<evidence type="ECO:0000256" key="7">
    <source>
        <dbReference type="ARBA" id="ARBA00023002"/>
    </source>
</evidence>
<keyword evidence="6" id="KW-0732">Signal</keyword>
<dbReference type="Pfam" id="PF10518">
    <property type="entry name" value="TAT_signal"/>
    <property type="match status" value="1"/>
</dbReference>
<dbReference type="InterPro" id="IPR006657">
    <property type="entry name" value="MoPterin_dinucl-bd_dom"/>
</dbReference>
<dbReference type="Pfam" id="PF04879">
    <property type="entry name" value="Molybdop_Fe4S4"/>
    <property type="match status" value="1"/>
</dbReference>
<dbReference type="InterPro" id="IPR006311">
    <property type="entry name" value="TAT_signal"/>
</dbReference>
<dbReference type="PROSITE" id="PS51318">
    <property type="entry name" value="TAT"/>
    <property type="match status" value="1"/>
</dbReference>
<dbReference type="Pfam" id="PF00384">
    <property type="entry name" value="Molybdopterin"/>
    <property type="match status" value="1"/>
</dbReference>
<dbReference type="InterPro" id="IPR050612">
    <property type="entry name" value="Prok_Mopterin_Oxidored"/>
</dbReference>
<dbReference type="Gene3D" id="2.20.25.90">
    <property type="entry name" value="ADC-like domains"/>
    <property type="match status" value="1"/>
</dbReference>
<evidence type="ECO:0000256" key="4">
    <source>
        <dbReference type="ARBA" id="ARBA00022505"/>
    </source>
</evidence>
<accession>A0ABZ3J7F7</accession>
<dbReference type="NCBIfam" id="TIGR01409">
    <property type="entry name" value="TAT_signal_seq"/>
    <property type="match status" value="1"/>
</dbReference>
<evidence type="ECO:0000256" key="6">
    <source>
        <dbReference type="ARBA" id="ARBA00022729"/>
    </source>
</evidence>
<dbReference type="Proteomes" id="UP000216052">
    <property type="component" value="Chromosome"/>
</dbReference>